<dbReference type="EMBL" id="JPKZ01022855">
    <property type="protein sequence ID" value="KHN70610.1"/>
    <property type="molecule type" value="Genomic_DNA"/>
</dbReference>
<evidence type="ECO:0000313" key="3">
    <source>
        <dbReference type="Proteomes" id="UP000031036"/>
    </source>
</evidence>
<gene>
    <name evidence="2" type="ORF">Tcan_14351</name>
</gene>
<evidence type="ECO:0000313" key="2">
    <source>
        <dbReference type="EMBL" id="KHN70610.1"/>
    </source>
</evidence>
<dbReference type="Proteomes" id="UP000031036">
    <property type="component" value="Unassembled WGS sequence"/>
</dbReference>
<sequence length="89" mass="9930">MAATVETPADGTRVVNNEENDDAEDRKITLKLEMESAIAARFRSGIIVELKRVVSKIEGKNNKNEMSPIKVLKLGEDEARQRDGGKLKY</sequence>
<keyword evidence="3" id="KW-1185">Reference proteome</keyword>
<proteinExistence type="predicted"/>
<dbReference type="AlphaFoldDB" id="A0A0B2UNS8"/>
<reference evidence="2 3" key="1">
    <citation type="submission" date="2014-11" db="EMBL/GenBank/DDBJ databases">
        <title>Genetic blueprint of the zoonotic pathogen Toxocara canis.</title>
        <authorList>
            <person name="Zhu X.-Q."/>
            <person name="Korhonen P.K."/>
            <person name="Cai H."/>
            <person name="Young N.D."/>
            <person name="Nejsum P."/>
            <person name="von Samson-Himmelstjerna G."/>
            <person name="Boag P.R."/>
            <person name="Tan P."/>
            <person name="Li Q."/>
            <person name="Min J."/>
            <person name="Yang Y."/>
            <person name="Wang X."/>
            <person name="Fang X."/>
            <person name="Hall R.S."/>
            <person name="Hofmann A."/>
            <person name="Sternberg P.W."/>
            <person name="Jex A.R."/>
            <person name="Gasser R.B."/>
        </authorList>
    </citation>
    <scope>NUCLEOTIDE SEQUENCE [LARGE SCALE GENOMIC DNA]</scope>
    <source>
        <strain evidence="2">PN_DK_2014</strain>
    </source>
</reference>
<evidence type="ECO:0000256" key="1">
    <source>
        <dbReference type="SAM" id="MobiDB-lite"/>
    </source>
</evidence>
<protein>
    <submittedName>
        <fullName evidence="2">Uncharacterized protein</fullName>
    </submittedName>
</protein>
<comment type="caution">
    <text evidence="2">The sequence shown here is derived from an EMBL/GenBank/DDBJ whole genome shotgun (WGS) entry which is preliminary data.</text>
</comment>
<accession>A0A0B2UNS8</accession>
<feature type="region of interest" description="Disordered" evidence="1">
    <location>
        <begin position="1"/>
        <end position="23"/>
    </location>
</feature>
<name>A0A0B2UNS8_TOXCA</name>
<organism evidence="2 3">
    <name type="scientific">Toxocara canis</name>
    <name type="common">Canine roundworm</name>
    <dbReference type="NCBI Taxonomy" id="6265"/>
    <lineage>
        <taxon>Eukaryota</taxon>
        <taxon>Metazoa</taxon>
        <taxon>Ecdysozoa</taxon>
        <taxon>Nematoda</taxon>
        <taxon>Chromadorea</taxon>
        <taxon>Rhabditida</taxon>
        <taxon>Spirurina</taxon>
        <taxon>Ascaridomorpha</taxon>
        <taxon>Ascaridoidea</taxon>
        <taxon>Toxocaridae</taxon>
        <taxon>Toxocara</taxon>
    </lineage>
</organism>